<evidence type="ECO:0000313" key="2">
    <source>
        <dbReference type="EMBL" id="GIY07569.1"/>
    </source>
</evidence>
<reference evidence="2 3" key="1">
    <citation type="submission" date="2021-06" db="EMBL/GenBank/DDBJ databases">
        <title>Caerostris extrusa draft genome.</title>
        <authorList>
            <person name="Kono N."/>
            <person name="Arakawa K."/>
        </authorList>
    </citation>
    <scope>NUCLEOTIDE SEQUENCE [LARGE SCALE GENOMIC DNA]</scope>
</reference>
<dbReference type="AlphaFoldDB" id="A0AAV4QH12"/>
<comment type="caution">
    <text evidence="2">The sequence shown here is derived from an EMBL/GenBank/DDBJ whole genome shotgun (WGS) entry which is preliminary data.</text>
</comment>
<keyword evidence="3" id="KW-1185">Reference proteome</keyword>
<keyword evidence="1" id="KW-0812">Transmembrane</keyword>
<evidence type="ECO:0008006" key="4">
    <source>
        <dbReference type="Google" id="ProtNLM"/>
    </source>
</evidence>
<organism evidence="2 3">
    <name type="scientific">Caerostris extrusa</name>
    <name type="common">Bark spider</name>
    <name type="synonym">Caerostris bankana</name>
    <dbReference type="NCBI Taxonomy" id="172846"/>
    <lineage>
        <taxon>Eukaryota</taxon>
        <taxon>Metazoa</taxon>
        <taxon>Ecdysozoa</taxon>
        <taxon>Arthropoda</taxon>
        <taxon>Chelicerata</taxon>
        <taxon>Arachnida</taxon>
        <taxon>Araneae</taxon>
        <taxon>Araneomorphae</taxon>
        <taxon>Entelegynae</taxon>
        <taxon>Araneoidea</taxon>
        <taxon>Araneidae</taxon>
        <taxon>Caerostris</taxon>
    </lineage>
</organism>
<evidence type="ECO:0000256" key="1">
    <source>
        <dbReference type="SAM" id="Phobius"/>
    </source>
</evidence>
<proteinExistence type="predicted"/>
<accession>A0AAV4QH12</accession>
<sequence>MGQSNLNRLTERILQNEHFMPLKLPEFLPENGPNCSEREEQAFRWVKATLIASQCGKESSAKRPFYAFQVVLVVGIYIALQIKKPEIRSHWKLPELLLRMGQTVQKGKDKHLDRSKQP</sequence>
<evidence type="ECO:0000313" key="3">
    <source>
        <dbReference type="Proteomes" id="UP001054945"/>
    </source>
</evidence>
<gene>
    <name evidence="2" type="ORF">CEXT_215871</name>
</gene>
<dbReference type="Proteomes" id="UP001054945">
    <property type="component" value="Unassembled WGS sequence"/>
</dbReference>
<dbReference type="EMBL" id="BPLR01006124">
    <property type="protein sequence ID" value="GIY07569.1"/>
    <property type="molecule type" value="Genomic_DNA"/>
</dbReference>
<keyword evidence="1" id="KW-0472">Membrane</keyword>
<feature type="transmembrane region" description="Helical" evidence="1">
    <location>
        <begin position="65"/>
        <end position="82"/>
    </location>
</feature>
<protein>
    <recommendedName>
        <fullName evidence="4">Transposase</fullName>
    </recommendedName>
</protein>
<name>A0AAV4QH12_CAEEX</name>
<keyword evidence="1" id="KW-1133">Transmembrane helix</keyword>